<evidence type="ECO:0000313" key="3">
    <source>
        <dbReference type="Proteomes" id="UP000002051"/>
    </source>
</evidence>
<proteinExistence type="predicted"/>
<sequence>MRTGTRLVSVHHSDGPDSLICQCFNHLSEALVPLVLYFSMTINKIQGQTLSNIGLYLLRRVFTHGQLYVAVSQNLIFSKEKHECRAKCLSPGRLASLNYPI</sequence>
<accession>G7KKV1</accession>
<dbReference type="STRING" id="3880.G7KKV1"/>
<protein>
    <submittedName>
        <fullName evidence="1 2">Uncharacterized protein</fullName>
    </submittedName>
</protein>
<dbReference type="EnsemblPlants" id="AES74722">
    <property type="protein sequence ID" value="AES74722"/>
    <property type="gene ID" value="MTR_6g012420"/>
</dbReference>
<name>G7KKV1_MEDTR</name>
<reference evidence="2" key="3">
    <citation type="submission" date="2015-04" db="UniProtKB">
        <authorList>
            <consortium name="EnsemblPlants"/>
        </authorList>
    </citation>
    <scope>IDENTIFICATION</scope>
    <source>
        <strain evidence="2">cv. Jemalong A17</strain>
    </source>
</reference>
<dbReference type="EMBL" id="CM001222">
    <property type="protein sequence ID" value="AES74722.1"/>
    <property type="molecule type" value="Genomic_DNA"/>
</dbReference>
<dbReference type="AlphaFoldDB" id="G7KKV1"/>
<gene>
    <name evidence="1" type="ordered locus">MTR_6g012420</name>
</gene>
<dbReference type="InterPro" id="IPR027417">
    <property type="entry name" value="P-loop_NTPase"/>
</dbReference>
<reference evidence="1 3" key="2">
    <citation type="journal article" date="2014" name="BMC Genomics">
        <title>An improved genome release (version Mt4.0) for the model legume Medicago truncatula.</title>
        <authorList>
            <person name="Tang H."/>
            <person name="Krishnakumar V."/>
            <person name="Bidwell S."/>
            <person name="Rosen B."/>
            <person name="Chan A."/>
            <person name="Zhou S."/>
            <person name="Gentzbittel L."/>
            <person name="Childs K.L."/>
            <person name="Yandell M."/>
            <person name="Gundlach H."/>
            <person name="Mayer K.F."/>
            <person name="Schwartz D.C."/>
            <person name="Town C.D."/>
        </authorList>
    </citation>
    <scope>GENOME REANNOTATION</scope>
    <source>
        <strain evidence="2 3">cv. Jemalong A17</strain>
    </source>
</reference>
<evidence type="ECO:0000313" key="1">
    <source>
        <dbReference type="EMBL" id="AES74722.1"/>
    </source>
</evidence>
<dbReference type="HOGENOM" id="CLU_2295889_0_0_1"/>
<reference evidence="1 3" key="1">
    <citation type="journal article" date="2011" name="Nature">
        <title>The Medicago genome provides insight into the evolution of rhizobial symbioses.</title>
        <authorList>
            <person name="Young N.D."/>
            <person name="Debelle F."/>
            <person name="Oldroyd G.E."/>
            <person name="Geurts R."/>
            <person name="Cannon S.B."/>
            <person name="Udvardi M.K."/>
            <person name="Benedito V.A."/>
            <person name="Mayer K.F."/>
            <person name="Gouzy J."/>
            <person name="Schoof H."/>
            <person name="Van de Peer Y."/>
            <person name="Proost S."/>
            <person name="Cook D.R."/>
            <person name="Meyers B.C."/>
            <person name="Spannagl M."/>
            <person name="Cheung F."/>
            <person name="De Mita S."/>
            <person name="Krishnakumar V."/>
            <person name="Gundlach H."/>
            <person name="Zhou S."/>
            <person name="Mudge J."/>
            <person name="Bharti A.K."/>
            <person name="Murray J.D."/>
            <person name="Naoumkina M.A."/>
            <person name="Rosen B."/>
            <person name="Silverstein K.A."/>
            <person name="Tang H."/>
            <person name="Rombauts S."/>
            <person name="Zhao P.X."/>
            <person name="Zhou P."/>
            <person name="Barbe V."/>
            <person name="Bardou P."/>
            <person name="Bechner M."/>
            <person name="Bellec A."/>
            <person name="Berger A."/>
            <person name="Berges H."/>
            <person name="Bidwell S."/>
            <person name="Bisseling T."/>
            <person name="Choisne N."/>
            <person name="Couloux A."/>
            <person name="Denny R."/>
            <person name="Deshpande S."/>
            <person name="Dai X."/>
            <person name="Doyle J.J."/>
            <person name="Dudez A.M."/>
            <person name="Farmer A.D."/>
            <person name="Fouteau S."/>
            <person name="Franken C."/>
            <person name="Gibelin C."/>
            <person name="Gish J."/>
            <person name="Goldstein S."/>
            <person name="Gonzalez A.J."/>
            <person name="Green P.J."/>
            <person name="Hallab A."/>
            <person name="Hartog M."/>
            <person name="Hua A."/>
            <person name="Humphray S.J."/>
            <person name="Jeong D.H."/>
            <person name="Jing Y."/>
            <person name="Jocker A."/>
            <person name="Kenton S.M."/>
            <person name="Kim D.J."/>
            <person name="Klee K."/>
            <person name="Lai H."/>
            <person name="Lang C."/>
            <person name="Lin S."/>
            <person name="Macmil S.L."/>
            <person name="Magdelenat G."/>
            <person name="Matthews L."/>
            <person name="McCorrison J."/>
            <person name="Monaghan E.L."/>
            <person name="Mun J.H."/>
            <person name="Najar F.Z."/>
            <person name="Nicholson C."/>
            <person name="Noirot C."/>
            <person name="O'Bleness M."/>
            <person name="Paule C.R."/>
            <person name="Poulain J."/>
            <person name="Prion F."/>
            <person name="Qin B."/>
            <person name="Qu C."/>
            <person name="Retzel E.F."/>
            <person name="Riddle C."/>
            <person name="Sallet E."/>
            <person name="Samain S."/>
            <person name="Samson N."/>
            <person name="Sanders I."/>
            <person name="Saurat O."/>
            <person name="Scarpelli C."/>
            <person name="Schiex T."/>
            <person name="Segurens B."/>
            <person name="Severin A.J."/>
            <person name="Sherrier D.J."/>
            <person name="Shi R."/>
            <person name="Sims S."/>
            <person name="Singer S.R."/>
            <person name="Sinharoy S."/>
            <person name="Sterck L."/>
            <person name="Viollet A."/>
            <person name="Wang B.B."/>
            <person name="Wang K."/>
            <person name="Wang M."/>
            <person name="Wang X."/>
            <person name="Warfsmann J."/>
            <person name="Weissenbach J."/>
            <person name="White D.D."/>
            <person name="White J.D."/>
            <person name="Wiley G.B."/>
            <person name="Wincker P."/>
            <person name="Xing Y."/>
            <person name="Yang L."/>
            <person name="Yao Z."/>
            <person name="Ying F."/>
            <person name="Zhai J."/>
            <person name="Zhou L."/>
            <person name="Zuber A."/>
            <person name="Denarie J."/>
            <person name="Dixon R.A."/>
            <person name="May G.D."/>
            <person name="Schwartz D.C."/>
            <person name="Rogers J."/>
            <person name="Quetier F."/>
            <person name="Town C.D."/>
            <person name="Roe B.A."/>
        </authorList>
    </citation>
    <scope>NUCLEOTIDE SEQUENCE [LARGE SCALE GENOMIC DNA]</scope>
    <source>
        <strain evidence="1">A17</strain>
        <strain evidence="2 3">cv. Jemalong A17</strain>
    </source>
</reference>
<dbReference type="PaxDb" id="3880-AES74722"/>
<dbReference type="eggNOG" id="KOG0987">
    <property type="taxonomic scope" value="Eukaryota"/>
</dbReference>
<dbReference type="SUPFAM" id="SSF52540">
    <property type="entry name" value="P-loop containing nucleoside triphosphate hydrolases"/>
    <property type="match status" value="1"/>
</dbReference>
<organism evidence="1 3">
    <name type="scientific">Medicago truncatula</name>
    <name type="common">Barrel medic</name>
    <name type="synonym">Medicago tribuloides</name>
    <dbReference type="NCBI Taxonomy" id="3880"/>
    <lineage>
        <taxon>Eukaryota</taxon>
        <taxon>Viridiplantae</taxon>
        <taxon>Streptophyta</taxon>
        <taxon>Embryophyta</taxon>
        <taxon>Tracheophyta</taxon>
        <taxon>Spermatophyta</taxon>
        <taxon>Magnoliopsida</taxon>
        <taxon>eudicotyledons</taxon>
        <taxon>Gunneridae</taxon>
        <taxon>Pentapetalae</taxon>
        <taxon>rosids</taxon>
        <taxon>fabids</taxon>
        <taxon>Fabales</taxon>
        <taxon>Fabaceae</taxon>
        <taxon>Papilionoideae</taxon>
        <taxon>50 kb inversion clade</taxon>
        <taxon>NPAAA clade</taxon>
        <taxon>Hologalegina</taxon>
        <taxon>IRL clade</taxon>
        <taxon>Trifolieae</taxon>
        <taxon>Medicago</taxon>
    </lineage>
</organism>
<dbReference type="Proteomes" id="UP000002051">
    <property type="component" value="Chromosome 6"/>
</dbReference>
<keyword evidence="3" id="KW-1185">Reference proteome</keyword>
<evidence type="ECO:0000313" key="2">
    <source>
        <dbReference type="EnsemblPlants" id="AES74722"/>
    </source>
</evidence>